<protein>
    <recommendedName>
        <fullName evidence="4">HTH luxR-type domain-containing protein</fullName>
    </recommendedName>
</protein>
<evidence type="ECO:0000259" key="4">
    <source>
        <dbReference type="PROSITE" id="PS50043"/>
    </source>
</evidence>
<dbReference type="PANTHER" id="PTHR44688:SF16">
    <property type="entry name" value="DNA-BINDING TRANSCRIPTIONAL ACTIVATOR DEVR_DOSR"/>
    <property type="match status" value="1"/>
</dbReference>
<evidence type="ECO:0000256" key="3">
    <source>
        <dbReference type="ARBA" id="ARBA00023163"/>
    </source>
</evidence>
<organism evidence="5 6">
    <name type="scientific">Croceibacterium mercuriale</name>
    <dbReference type="NCBI Taxonomy" id="1572751"/>
    <lineage>
        <taxon>Bacteria</taxon>
        <taxon>Pseudomonadati</taxon>
        <taxon>Pseudomonadota</taxon>
        <taxon>Alphaproteobacteria</taxon>
        <taxon>Sphingomonadales</taxon>
        <taxon>Erythrobacteraceae</taxon>
        <taxon>Croceibacterium</taxon>
    </lineage>
</organism>
<accession>A0A0B2C356</accession>
<comment type="caution">
    <text evidence="5">The sequence shown here is derived from an EMBL/GenBank/DDBJ whole genome shotgun (WGS) entry which is preliminary data.</text>
</comment>
<dbReference type="STRING" id="1572751.PK98_00180"/>
<dbReference type="GO" id="GO:0006355">
    <property type="term" value="P:regulation of DNA-templated transcription"/>
    <property type="evidence" value="ECO:0007669"/>
    <property type="project" value="InterPro"/>
</dbReference>
<keyword evidence="2" id="KW-0238">DNA-binding</keyword>
<feature type="domain" description="HTH luxR-type" evidence="4">
    <location>
        <begin position="44"/>
        <end position="109"/>
    </location>
</feature>
<dbReference type="Proteomes" id="UP000030988">
    <property type="component" value="Unassembled WGS sequence"/>
</dbReference>
<dbReference type="PANTHER" id="PTHR44688">
    <property type="entry name" value="DNA-BINDING TRANSCRIPTIONAL ACTIVATOR DEVR_DOSR"/>
    <property type="match status" value="1"/>
</dbReference>
<dbReference type="InterPro" id="IPR000792">
    <property type="entry name" value="Tscrpt_reg_LuxR_C"/>
</dbReference>
<keyword evidence="3" id="KW-0804">Transcription</keyword>
<dbReference type="Gene3D" id="1.10.10.10">
    <property type="entry name" value="Winged helix-like DNA-binding domain superfamily/Winged helix DNA-binding domain"/>
    <property type="match status" value="1"/>
</dbReference>
<dbReference type="SMART" id="SM00421">
    <property type="entry name" value="HTH_LUXR"/>
    <property type="match status" value="1"/>
</dbReference>
<evidence type="ECO:0000313" key="6">
    <source>
        <dbReference type="Proteomes" id="UP000030988"/>
    </source>
</evidence>
<dbReference type="CDD" id="cd06170">
    <property type="entry name" value="LuxR_C_like"/>
    <property type="match status" value="1"/>
</dbReference>
<dbReference type="SUPFAM" id="SSF46894">
    <property type="entry name" value="C-terminal effector domain of the bipartite response regulators"/>
    <property type="match status" value="1"/>
</dbReference>
<evidence type="ECO:0000313" key="5">
    <source>
        <dbReference type="EMBL" id="KHL26605.1"/>
    </source>
</evidence>
<sequence>MEDIDGLAQLIAQIKQRESERDASRRELQLGEFLVEGWRVPADRIAALRSLSRTEVAVMRFLGWGRANKDIASLLNIHENTVRTHLNNAIGKLDVDGSRGLACLAGLLFHPVE</sequence>
<evidence type="ECO:0000256" key="2">
    <source>
        <dbReference type="ARBA" id="ARBA00023125"/>
    </source>
</evidence>
<dbReference type="PROSITE" id="PS00622">
    <property type="entry name" value="HTH_LUXR_1"/>
    <property type="match status" value="1"/>
</dbReference>
<dbReference type="InterPro" id="IPR016032">
    <property type="entry name" value="Sig_transdc_resp-reg_C-effctor"/>
</dbReference>
<dbReference type="PROSITE" id="PS50043">
    <property type="entry name" value="HTH_LUXR_2"/>
    <property type="match status" value="1"/>
</dbReference>
<evidence type="ECO:0000256" key="1">
    <source>
        <dbReference type="ARBA" id="ARBA00023015"/>
    </source>
</evidence>
<proteinExistence type="predicted"/>
<dbReference type="GO" id="GO:0003677">
    <property type="term" value="F:DNA binding"/>
    <property type="evidence" value="ECO:0007669"/>
    <property type="project" value="UniProtKB-KW"/>
</dbReference>
<dbReference type="InterPro" id="IPR036388">
    <property type="entry name" value="WH-like_DNA-bd_sf"/>
</dbReference>
<keyword evidence="1" id="KW-0805">Transcription regulation</keyword>
<reference evidence="5 6" key="1">
    <citation type="submission" date="2014-11" db="EMBL/GenBank/DDBJ databases">
        <title>Draft genome sequence of Kirrobacter mercurialis.</title>
        <authorList>
            <person name="Coil D.A."/>
            <person name="Eisen J.A."/>
        </authorList>
    </citation>
    <scope>NUCLEOTIDE SEQUENCE [LARGE SCALE GENOMIC DNA]</scope>
    <source>
        <strain evidence="5 6">Coronado</strain>
    </source>
</reference>
<dbReference type="AlphaFoldDB" id="A0A0B2C356"/>
<dbReference type="EMBL" id="JTDN01000001">
    <property type="protein sequence ID" value="KHL26605.1"/>
    <property type="molecule type" value="Genomic_DNA"/>
</dbReference>
<keyword evidence="6" id="KW-1185">Reference proteome</keyword>
<dbReference type="Pfam" id="PF00196">
    <property type="entry name" value="GerE"/>
    <property type="match status" value="1"/>
</dbReference>
<dbReference type="PRINTS" id="PR00038">
    <property type="entry name" value="HTHLUXR"/>
</dbReference>
<gene>
    <name evidence="5" type="ORF">PK98_00180</name>
</gene>
<name>A0A0B2C356_9SPHN</name>